<name>A0ABN1WA37_9ACTN</name>
<protein>
    <recommendedName>
        <fullName evidence="4">Beta-ketoacyl synthase-like protein</fullName>
    </recommendedName>
</protein>
<keyword evidence="3" id="KW-1185">Reference proteome</keyword>
<comment type="caution">
    <text evidence="2">The sequence shown here is derived from an EMBL/GenBank/DDBJ whole genome shotgun (WGS) entry which is preliminary data.</text>
</comment>
<sequence length="187" mass="18769">MNPLRTLATATWPPPQGSAELPAVPGFSASTFNPLVAAVAELCLSRHRDTARAGSGPHEAGGDRPSPPPATDRTGLVLASAAGDRATALAIDTAAASGRRMPPLLFFQSNPNAVLGHIAARWALTGPVVASCPREAAAPGQIPADALELAALLLADGDADQVLVIAAEQAGPARGTEHATAVLVTSA</sequence>
<evidence type="ECO:0000256" key="1">
    <source>
        <dbReference type="SAM" id="MobiDB-lite"/>
    </source>
</evidence>
<organism evidence="2 3">
    <name type="scientific">Kitasatospora nipponensis</name>
    <dbReference type="NCBI Taxonomy" id="258049"/>
    <lineage>
        <taxon>Bacteria</taxon>
        <taxon>Bacillati</taxon>
        <taxon>Actinomycetota</taxon>
        <taxon>Actinomycetes</taxon>
        <taxon>Kitasatosporales</taxon>
        <taxon>Streptomycetaceae</taxon>
        <taxon>Kitasatospora</taxon>
    </lineage>
</organism>
<accession>A0ABN1WA37</accession>
<dbReference type="InterPro" id="IPR016039">
    <property type="entry name" value="Thiolase-like"/>
</dbReference>
<evidence type="ECO:0000313" key="2">
    <source>
        <dbReference type="EMBL" id="GAA1242059.1"/>
    </source>
</evidence>
<proteinExistence type="predicted"/>
<gene>
    <name evidence="2" type="ORF">GCM10009665_36030</name>
</gene>
<dbReference type="Gene3D" id="3.40.47.10">
    <property type="match status" value="1"/>
</dbReference>
<evidence type="ECO:0000313" key="3">
    <source>
        <dbReference type="Proteomes" id="UP001500037"/>
    </source>
</evidence>
<reference evidence="2 3" key="1">
    <citation type="journal article" date="2019" name="Int. J. Syst. Evol. Microbiol.">
        <title>The Global Catalogue of Microorganisms (GCM) 10K type strain sequencing project: providing services to taxonomists for standard genome sequencing and annotation.</title>
        <authorList>
            <consortium name="The Broad Institute Genomics Platform"/>
            <consortium name="The Broad Institute Genome Sequencing Center for Infectious Disease"/>
            <person name="Wu L."/>
            <person name="Ma J."/>
        </authorList>
    </citation>
    <scope>NUCLEOTIDE SEQUENCE [LARGE SCALE GENOMIC DNA]</scope>
    <source>
        <strain evidence="2 3">JCM 13004</strain>
    </source>
</reference>
<dbReference type="RefSeq" id="WP_344442712.1">
    <property type="nucleotide sequence ID" value="NZ_BAAALF010000059.1"/>
</dbReference>
<evidence type="ECO:0008006" key="4">
    <source>
        <dbReference type="Google" id="ProtNLM"/>
    </source>
</evidence>
<dbReference type="EMBL" id="BAAALF010000059">
    <property type="protein sequence ID" value="GAA1242059.1"/>
    <property type="molecule type" value="Genomic_DNA"/>
</dbReference>
<dbReference type="Proteomes" id="UP001500037">
    <property type="component" value="Unassembled WGS sequence"/>
</dbReference>
<dbReference type="SUPFAM" id="SSF53901">
    <property type="entry name" value="Thiolase-like"/>
    <property type="match status" value="1"/>
</dbReference>
<feature type="region of interest" description="Disordered" evidence="1">
    <location>
        <begin position="49"/>
        <end position="74"/>
    </location>
</feature>